<keyword evidence="4 10" id="KW-1134">Transmembrane beta strand</keyword>
<evidence type="ECO:0000256" key="10">
    <source>
        <dbReference type="PROSITE-ProRule" id="PRU01360"/>
    </source>
</evidence>
<evidence type="ECO:0000256" key="11">
    <source>
        <dbReference type="RuleBase" id="RU003357"/>
    </source>
</evidence>
<dbReference type="PROSITE" id="PS52016">
    <property type="entry name" value="TONB_DEPENDENT_REC_3"/>
    <property type="match status" value="1"/>
</dbReference>
<comment type="subcellular location">
    <subcellularLocation>
        <location evidence="1 10">Cell outer membrane</location>
        <topology evidence="1 10">Multi-pass membrane protein</topology>
    </subcellularLocation>
</comment>
<sequence>MQPALPVPRVVVLRPVPTVLAIGVLLCCRQVLAQPVVPLSENDFLSDMPIVLSVSRLAQRQDETPGAVTILDRDMIRRSGARDVADLLRLVPGFRVSNSFESVAPQVGYHGIFGRYSNRVELLIDGRSAYSPYFIGSVAPGLQTVALQDIERMEVLRGSNSAAYGARAFLGVINIVTRHTADTLGGEGSLTTGQNGIHDAQARIGWSAGPGSIRLSADRRADDGLEGAYVSNSVSRVNLRADWYTAAGHELQLRLGALNLDSGRGQKSYPSDPLRPFRFDSAYAQLDYKVVLSSDEDLAFKLSRSQEHYREEFPVSLLSYGINDVYMVRGNGEAQSDAVSLQYTQRHSETLRSVVGGEYRSERIVSAPLYNTSAPFDTDFLRLFGNLEWRLAPDWLLNAGALAENSSVTGNTLAPRLMLNWHLAPGHTVRAGVSKAFRPPSSYEKFADVRYIVNGIPPLKNTLSTGQAEPETLLAKELGYLGDFPDWRLGLDVRLFQERFDKLIYIQTKPSPSDYRNDAAFDLRGLEYQLKLQPWQGGQVVFGQTYIDNTYATGRENLTHASTATSKRTSSLALFQQLPGQWNLTLLHTDNSPVKLVADRPQPQRRTDLRLAKALRWGAQRGELALVVQNLGSAYADFKRDYLFQQQAYITLRLEN</sequence>
<dbReference type="GO" id="GO:0044718">
    <property type="term" value="P:siderophore transmembrane transport"/>
    <property type="evidence" value="ECO:0007669"/>
    <property type="project" value="TreeGrafter"/>
</dbReference>
<keyword evidence="6 11" id="KW-0798">TonB box</keyword>
<evidence type="ECO:0000256" key="6">
    <source>
        <dbReference type="ARBA" id="ARBA00023077"/>
    </source>
</evidence>
<keyword evidence="3 10" id="KW-0813">Transport</keyword>
<evidence type="ECO:0000256" key="1">
    <source>
        <dbReference type="ARBA" id="ARBA00004571"/>
    </source>
</evidence>
<keyword evidence="7 10" id="KW-0472">Membrane</keyword>
<dbReference type="InterPro" id="IPR039426">
    <property type="entry name" value="TonB-dep_rcpt-like"/>
</dbReference>
<dbReference type="InterPro" id="IPR036942">
    <property type="entry name" value="Beta-barrel_TonB_sf"/>
</dbReference>
<evidence type="ECO:0000256" key="8">
    <source>
        <dbReference type="ARBA" id="ARBA00023170"/>
    </source>
</evidence>
<organism evidence="14 15">
    <name type="scientific">Rhodoferax antarcticus ANT.BR</name>
    <dbReference type="NCBI Taxonomy" id="1111071"/>
    <lineage>
        <taxon>Bacteria</taxon>
        <taxon>Pseudomonadati</taxon>
        <taxon>Pseudomonadota</taxon>
        <taxon>Betaproteobacteria</taxon>
        <taxon>Burkholderiales</taxon>
        <taxon>Comamonadaceae</taxon>
        <taxon>Rhodoferax</taxon>
    </lineage>
</organism>
<dbReference type="Proteomes" id="UP000185911">
    <property type="component" value="Unassembled WGS sequence"/>
</dbReference>
<dbReference type="EMBL" id="MSYM01000018">
    <property type="protein sequence ID" value="OLP04804.1"/>
    <property type="molecule type" value="Genomic_DNA"/>
</dbReference>
<keyword evidence="15" id="KW-1185">Reference proteome</keyword>
<evidence type="ECO:0000256" key="4">
    <source>
        <dbReference type="ARBA" id="ARBA00022452"/>
    </source>
</evidence>
<keyword evidence="8 14" id="KW-0675">Receptor</keyword>
<evidence type="ECO:0000256" key="3">
    <source>
        <dbReference type="ARBA" id="ARBA00022448"/>
    </source>
</evidence>
<name>A0A1Q8Y9W7_9BURK</name>
<gene>
    <name evidence="14" type="ORF">BLL52_3620</name>
</gene>
<evidence type="ECO:0000256" key="9">
    <source>
        <dbReference type="ARBA" id="ARBA00023237"/>
    </source>
</evidence>
<evidence type="ECO:0000256" key="2">
    <source>
        <dbReference type="ARBA" id="ARBA00009810"/>
    </source>
</evidence>
<accession>A0A1Q8Y9W7</accession>
<comment type="similarity">
    <text evidence="2 10 11">Belongs to the TonB-dependent receptor family.</text>
</comment>
<proteinExistence type="inferred from homology"/>
<evidence type="ECO:0000259" key="13">
    <source>
        <dbReference type="Pfam" id="PF07715"/>
    </source>
</evidence>
<dbReference type="PANTHER" id="PTHR30069">
    <property type="entry name" value="TONB-DEPENDENT OUTER MEMBRANE RECEPTOR"/>
    <property type="match status" value="1"/>
</dbReference>
<evidence type="ECO:0000256" key="7">
    <source>
        <dbReference type="ARBA" id="ARBA00023136"/>
    </source>
</evidence>
<dbReference type="Gene3D" id="2.170.130.10">
    <property type="entry name" value="TonB-dependent receptor, plug domain"/>
    <property type="match status" value="1"/>
</dbReference>
<dbReference type="InterPro" id="IPR000531">
    <property type="entry name" value="Beta-barrel_TonB"/>
</dbReference>
<dbReference type="InterPro" id="IPR012910">
    <property type="entry name" value="Plug_dom"/>
</dbReference>
<dbReference type="GO" id="GO:0009279">
    <property type="term" value="C:cell outer membrane"/>
    <property type="evidence" value="ECO:0007669"/>
    <property type="project" value="UniProtKB-SubCell"/>
</dbReference>
<dbReference type="STRING" id="81479.RA876_11990"/>
<keyword evidence="5 10" id="KW-0812">Transmembrane</keyword>
<dbReference type="SUPFAM" id="SSF56935">
    <property type="entry name" value="Porins"/>
    <property type="match status" value="1"/>
</dbReference>
<feature type="domain" description="TonB-dependent receptor-like beta-barrel" evidence="12">
    <location>
        <begin position="245"/>
        <end position="631"/>
    </location>
</feature>
<dbReference type="Pfam" id="PF00593">
    <property type="entry name" value="TonB_dep_Rec_b-barrel"/>
    <property type="match status" value="1"/>
</dbReference>
<evidence type="ECO:0000256" key="5">
    <source>
        <dbReference type="ARBA" id="ARBA00022692"/>
    </source>
</evidence>
<comment type="caution">
    <text evidence="14">The sequence shown here is derived from an EMBL/GenBank/DDBJ whole genome shotgun (WGS) entry which is preliminary data.</text>
</comment>
<dbReference type="PANTHER" id="PTHR30069:SF27">
    <property type="entry name" value="BLL4766 PROTEIN"/>
    <property type="match status" value="1"/>
</dbReference>
<evidence type="ECO:0000259" key="12">
    <source>
        <dbReference type="Pfam" id="PF00593"/>
    </source>
</evidence>
<feature type="domain" description="TonB-dependent receptor plug" evidence="13">
    <location>
        <begin position="61"/>
        <end position="172"/>
    </location>
</feature>
<dbReference type="RefSeq" id="WP_083634015.1">
    <property type="nucleotide sequence ID" value="NZ_MSYM01000018.1"/>
</dbReference>
<dbReference type="GO" id="GO:0015344">
    <property type="term" value="F:siderophore uptake transmembrane transporter activity"/>
    <property type="evidence" value="ECO:0007669"/>
    <property type="project" value="TreeGrafter"/>
</dbReference>
<protein>
    <submittedName>
        <fullName evidence="14">TonB-dependent Receptor Plug protein</fullName>
    </submittedName>
</protein>
<dbReference type="AlphaFoldDB" id="A0A1Q8Y9W7"/>
<dbReference type="Gene3D" id="2.40.170.20">
    <property type="entry name" value="TonB-dependent receptor, beta-barrel domain"/>
    <property type="match status" value="1"/>
</dbReference>
<dbReference type="Pfam" id="PF07715">
    <property type="entry name" value="Plug"/>
    <property type="match status" value="1"/>
</dbReference>
<evidence type="ECO:0000313" key="15">
    <source>
        <dbReference type="Proteomes" id="UP000185911"/>
    </source>
</evidence>
<dbReference type="InterPro" id="IPR037066">
    <property type="entry name" value="Plug_dom_sf"/>
</dbReference>
<evidence type="ECO:0000313" key="14">
    <source>
        <dbReference type="EMBL" id="OLP04804.1"/>
    </source>
</evidence>
<reference evidence="14 15" key="1">
    <citation type="submission" date="2017-01" db="EMBL/GenBank/DDBJ databases">
        <title>Genome sequence of Rhodoferax antarcticus ANT.BR, a psychrophilic purple nonsulfur bacterium from an Antarctic microbial mat.</title>
        <authorList>
            <person name="Baker J."/>
            <person name="Riester C."/>
            <person name="Skinner B."/>
            <person name="Newell A."/>
            <person name="Swingley W."/>
            <person name="Madigan M."/>
            <person name="Jung D."/>
            <person name="Asao M."/>
            <person name="Chen M."/>
            <person name="Loughlin P."/>
            <person name="Pan H."/>
            <person name="Lin S."/>
            <person name="Li N."/>
            <person name="Shaw J."/>
            <person name="Prado M."/>
            <person name="Sherman C."/>
            <person name="Li X."/>
            <person name="Tang J."/>
            <person name="Blankenship R."/>
            <person name="Zhao T."/>
            <person name="Touchman J."/>
            <person name="Sattley M."/>
        </authorList>
    </citation>
    <scope>NUCLEOTIDE SEQUENCE [LARGE SCALE GENOMIC DNA]</scope>
    <source>
        <strain evidence="14 15">ANT.BR</strain>
    </source>
</reference>
<keyword evidence="9 10" id="KW-0998">Cell outer membrane</keyword>